<dbReference type="EMBL" id="MCHX01000056">
    <property type="protein sequence ID" value="OFJ51773.1"/>
    <property type="molecule type" value="Genomic_DNA"/>
</dbReference>
<keyword evidence="3" id="KW-1185">Reference proteome</keyword>
<feature type="domain" description="Lon N-terminal" evidence="1">
    <location>
        <begin position="1"/>
        <end position="201"/>
    </location>
</feature>
<sequence length="211" mass="22924">MASTPMFPLESVRLPGEDLPLRIFEPRYQALVRECLSGDRQFGVVLISAGREVGGADARLDVGVMARIVEAQDQGGGLYRIDCAMTDRIRVVEWLPDDPFPRATTEPWPDEPGRAVGGAEIADVEDQVMALFERVAEAQGATLPPKRDLLGEPEPGQDAGERLYALASRIPIGQADRYALLAAPSAEKRLDALRDAVETVAALVEFQLAED</sequence>
<dbReference type="InterPro" id="IPR003111">
    <property type="entry name" value="Lon_prtase_N"/>
</dbReference>
<dbReference type="PROSITE" id="PS51787">
    <property type="entry name" value="LON_N"/>
    <property type="match status" value="1"/>
</dbReference>
<name>A0A1E8PZS9_9MYCO</name>
<evidence type="ECO:0000313" key="2">
    <source>
        <dbReference type="EMBL" id="OFJ51773.1"/>
    </source>
</evidence>
<dbReference type="PANTHER" id="PTHR46732:SF8">
    <property type="entry name" value="ATP-DEPENDENT PROTEASE LA (LON) DOMAIN PROTEIN"/>
    <property type="match status" value="1"/>
</dbReference>
<dbReference type="Gene3D" id="2.30.130.40">
    <property type="entry name" value="LON domain-like"/>
    <property type="match status" value="1"/>
</dbReference>
<dbReference type="Pfam" id="PF02190">
    <property type="entry name" value="LON_substr_bdg"/>
    <property type="match status" value="1"/>
</dbReference>
<keyword evidence="2" id="KW-0378">Hydrolase</keyword>
<dbReference type="GO" id="GO:0006508">
    <property type="term" value="P:proteolysis"/>
    <property type="evidence" value="ECO:0007669"/>
    <property type="project" value="UniProtKB-KW"/>
</dbReference>
<dbReference type="AlphaFoldDB" id="A0A1E8PZS9"/>
<dbReference type="SMART" id="SM00464">
    <property type="entry name" value="LON"/>
    <property type="match status" value="1"/>
</dbReference>
<comment type="caution">
    <text evidence="2">The sequence shown here is derived from an EMBL/GenBank/DDBJ whole genome shotgun (WGS) entry which is preliminary data.</text>
</comment>
<dbReference type="InterPro" id="IPR015947">
    <property type="entry name" value="PUA-like_sf"/>
</dbReference>
<keyword evidence="2" id="KW-0645">Protease</keyword>
<accession>A0A1E8PZS9</accession>
<evidence type="ECO:0000259" key="1">
    <source>
        <dbReference type="PROSITE" id="PS51787"/>
    </source>
</evidence>
<dbReference type="Proteomes" id="UP000178953">
    <property type="component" value="Unassembled WGS sequence"/>
</dbReference>
<dbReference type="InterPro" id="IPR046336">
    <property type="entry name" value="Lon_prtase_N_sf"/>
</dbReference>
<gene>
    <name evidence="2" type="ORF">BEL07_20945</name>
</gene>
<proteinExistence type="predicted"/>
<protein>
    <submittedName>
        <fullName evidence="2">ATP-dependent protease</fullName>
    </submittedName>
</protein>
<dbReference type="PANTHER" id="PTHR46732">
    <property type="entry name" value="ATP-DEPENDENT PROTEASE LA (LON) DOMAIN PROTEIN"/>
    <property type="match status" value="1"/>
</dbReference>
<reference evidence="2 3" key="1">
    <citation type="submission" date="2016-09" db="EMBL/GenBank/DDBJ databases">
        <title>genome sequence of Mycobacterium sp. 739 SCH.</title>
        <authorList>
            <person name="Greninger A.L."/>
            <person name="Qin X."/>
            <person name="Jerome K."/>
            <person name="Vora S."/>
            <person name="Quinn K."/>
        </authorList>
    </citation>
    <scope>NUCLEOTIDE SEQUENCE [LARGE SCALE GENOMIC DNA]</scope>
    <source>
        <strain evidence="2 3">SCH</strain>
    </source>
</reference>
<dbReference type="SUPFAM" id="SSF88697">
    <property type="entry name" value="PUA domain-like"/>
    <property type="match status" value="1"/>
</dbReference>
<dbReference type="GO" id="GO:0008233">
    <property type="term" value="F:peptidase activity"/>
    <property type="evidence" value="ECO:0007669"/>
    <property type="project" value="UniProtKB-KW"/>
</dbReference>
<evidence type="ECO:0000313" key="3">
    <source>
        <dbReference type="Proteomes" id="UP000178953"/>
    </source>
</evidence>
<organism evidence="2 3">
    <name type="scientific">Mycolicibacterium grossiae</name>
    <dbReference type="NCBI Taxonomy" id="1552759"/>
    <lineage>
        <taxon>Bacteria</taxon>
        <taxon>Bacillati</taxon>
        <taxon>Actinomycetota</taxon>
        <taxon>Actinomycetes</taxon>
        <taxon>Mycobacteriales</taxon>
        <taxon>Mycobacteriaceae</taxon>
        <taxon>Mycolicibacterium</taxon>
    </lineage>
</organism>